<gene>
    <name evidence="4" type="ORF">V6984_09135</name>
</gene>
<evidence type="ECO:0000313" key="4">
    <source>
        <dbReference type="EMBL" id="XAH75900.1"/>
    </source>
</evidence>
<feature type="domain" description="Antirepressor protein ant N-terminal" evidence="2">
    <location>
        <begin position="8"/>
        <end position="126"/>
    </location>
</feature>
<evidence type="ECO:0000313" key="5">
    <source>
        <dbReference type="Proteomes" id="UP001451571"/>
    </source>
</evidence>
<sequence length="248" mass="28700">MIKTEVKEIPFNGNTLLGVKDASGQIWLGVRKACRDIGLTDAQARAEVLKMQESLLLKDNCKKLSLKFETQFRETLVIAERFVPMWLAQINLTPSMQKKNPEAVQKLLQYQLEASDALHKAFYETEVQKSTFNTRMGLEGHIEVMQVQINNMENILETQSEKLDKVVENMTLSTRQQQKLYKAAKDRINYLLGGAHSREYKTNAKSYFINLWNGLKSQFECGSSYKDLNPIYYNEAFDFISEWEYTEV</sequence>
<feature type="domain" description="ORF6C" evidence="3">
    <location>
        <begin position="148"/>
        <end position="245"/>
    </location>
</feature>
<dbReference type="Proteomes" id="UP001451571">
    <property type="component" value="Chromosome"/>
</dbReference>
<name>A0ABZ3F257_9FIRM</name>
<protein>
    <submittedName>
        <fullName evidence="4">Phage antirepressor N-terminal domain-containing protein</fullName>
    </submittedName>
</protein>
<evidence type="ECO:0000256" key="1">
    <source>
        <dbReference type="SAM" id="Coils"/>
    </source>
</evidence>
<dbReference type="InterPro" id="IPR018875">
    <property type="entry name" value="Antirepressor_Ant_N"/>
</dbReference>
<organism evidence="4 5">
    <name type="scientific">Kineothrix sedimenti</name>
    <dbReference type="NCBI Taxonomy" id="3123317"/>
    <lineage>
        <taxon>Bacteria</taxon>
        <taxon>Bacillati</taxon>
        <taxon>Bacillota</taxon>
        <taxon>Clostridia</taxon>
        <taxon>Lachnospirales</taxon>
        <taxon>Lachnospiraceae</taxon>
        <taxon>Kineothrix</taxon>
    </lineage>
</organism>
<keyword evidence="1" id="KW-0175">Coiled coil</keyword>
<evidence type="ECO:0000259" key="2">
    <source>
        <dbReference type="Pfam" id="PF10547"/>
    </source>
</evidence>
<accession>A0ABZ3F257</accession>
<feature type="coiled-coil region" evidence="1">
    <location>
        <begin position="142"/>
        <end position="169"/>
    </location>
</feature>
<proteinExistence type="predicted"/>
<dbReference type="EMBL" id="CP146256">
    <property type="protein sequence ID" value="XAH75900.1"/>
    <property type="molecule type" value="Genomic_DNA"/>
</dbReference>
<dbReference type="RefSeq" id="WP_342759476.1">
    <property type="nucleotide sequence ID" value="NZ_CP146256.1"/>
</dbReference>
<dbReference type="Pfam" id="PF10547">
    <property type="entry name" value="P22_AR_N"/>
    <property type="match status" value="1"/>
</dbReference>
<dbReference type="Pfam" id="PF10552">
    <property type="entry name" value="ORF6C"/>
    <property type="match status" value="1"/>
</dbReference>
<reference evidence="4 5" key="1">
    <citation type="submission" date="2024-02" db="EMBL/GenBank/DDBJ databases">
        <title>Bacterial strain from lacustrine sediment.</title>
        <authorList>
            <person name="Petit C."/>
            <person name="Fadhlaoui K."/>
        </authorList>
    </citation>
    <scope>NUCLEOTIDE SEQUENCE [LARGE SCALE GENOMIC DNA]</scope>
    <source>
        <strain evidence="4 5">IPX-CK</strain>
    </source>
</reference>
<keyword evidence="5" id="KW-1185">Reference proteome</keyword>
<dbReference type="InterPro" id="IPR018878">
    <property type="entry name" value="ORF6C_dom"/>
</dbReference>
<evidence type="ECO:0000259" key="3">
    <source>
        <dbReference type="Pfam" id="PF10552"/>
    </source>
</evidence>